<keyword evidence="4" id="KW-1185">Reference proteome</keyword>
<feature type="region of interest" description="Disordered" evidence="1">
    <location>
        <begin position="296"/>
        <end position="347"/>
    </location>
</feature>
<reference evidence="3" key="1">
    <citation type="submission" date="2020-05" db="EMBL/GenBank/DDBJ databases">
        <title>Mycena genomes resolve the evolution of fungal bioluminescence.</title>
        <authorList>
            <person name="Tsai I.J."/>
        </authorList>
    </citation>
    <scope>NUCLEOTIDE SEQUENCE</scope>
    <source>
        <strain evidence="3">CCC161011</strain>
    </source>
</reference>
<organism evidence="3 4">
    <name type="scientific">Mycena venus</name>
    <dbReference type="NCBI Taxonomy" id="2733690"/>
    <lineage>
        <taxon>Eukaryota</taxon>
        <taxon>Fungi</taxon>
        <taxon>Dikarya</taxon>
        <taxon>Basidiomycota</taxon>
        <taxon>Agaricomycotina</taxon>
        <taxon>Agaricomycetes</taxon>
        <taxon>Agaricomycetidae</taxon>
        <taxon>Agaricales</taxon>
        <taxon>Marasmiineae</taxon>
        <taxon>Mycenaceae</taxon>
        <taxon>Mycena</taxon>
    </lineage>
</organism>
<dbReference type="Pfam" id="PF20231">
    <property type="entry name" value="DUF6589"/>
    <property type="match status" value="1"/>
</dbReference>
<evidence type="ECO:0000313" key="4">
    <source>
        <dbReference type="Proteomes" id="UP000620124"/>
    </source>
</evidence>
<proteinExistence type="predicted"/>
<feature type="domain" description="DUF6589" evidence="2">
    <location>
        <begin position="32"/>
        <end position="499"/>
    </location>
</feature>
<evidence type="ECO:0000313" key="3">
    <source>
        <dbReference type="EMBL" id="KAF7346928.1"/>
    </source>
</evidence>
<gene>
    <name evidence="3" type="ORF">MVEN_01445200</name>
</gene>
<dbReference type="AlphaFoldDB" id="A0A8H6XSZ6"/>
<name>A0A8H6XSZ6_9AGAR</name>
<dbReference type="OrthoDB" id="3033641at2759"/>
<dbReference type="EMBL" id="JACAZI010000012">
    <property type="protein sequence ID" value="KAF7346928.1"/>
    <property type="molecule type" value="Genomic_DNA"/>
</dbReference>
<sequence length="629" mass="70918">MIIGIAASFFQIFVDPAALDVLDKRKRIATSRRPSITVDDLLDMIDQSHLKQVGILQFLEALTNYISEASIYRKDIYLRYRTKLAKLQLDIEKTPVNTLATSGKNEASIAELKDAFLDFFKQLGQIEGDYDRRLGLVGGDGMLFNNTHLLKKYLQNHTDPFQSFELVRPVLQIWHLMWTDTCRICETHWGKPLSDNPATLGYSAKKIGQATPSNLKKVDYYPTTEFIALTHDMKMLDCWSIHFQTDDIFKYFAELKEANKLPSFDDLLVAAESLFDTYVSPHARFQVRMDARDSAMAQTPHAPLGAPWNSPTASAPSAKPKRKSKTAKVPSKASAKKKKEPPLPPPFFGDKVLADEGCFMYDAFISREMAAAAAQGDVGRVWETFKAMMFTFAGSSHGKCTNYALEMVCDLELESNAALKDATLMSLVLNPDGVAGKFTPCDIFQEKLNKCIDPIVQRKDADYGANHVREIWSRNIKDIYDLKKDFRSGVGLAKRAGKHKKPHERPEIKTLLCEYRSTELHKRRPGRTFEDGRDVENFQAGVRSLQGGALKKWAKKTTNSRIRPVQTATSQPTTVEESDHDSDWSDDDEDEEPVLMTPGSMYYEDGRMVIDVGEEENDMDIVAAMAMNE</sequence>
<comment type="caution">
    <text evidence="3">The sequence shown here is derived from an EMBL/GenBank/DDBJ whole genome shotgun (WGS) entry which is preliminary data.</text>
</comment>
<protein>
    <recommendedName>
        <fullName evidence="2">DUF6589 domain-containing protein</fullName>
    </recommendedName>
</protein>
<evidence type="ECO:0000256" key="1">
    <source>
        <dbReference type="SAM" id="MobiDB-lite"/>
    </source>
</evidence>
<dbReference type="InterPro" id="IPR046496">
    <property type="entry name" value="DUF6589"/>
</dbReference>
<feature type="region of interest" description="Disordered" evidence="1">
    <location>
        <begin position="555"/>
        <end position="598"/>
    </location>
</feature>
<accession>A0A8H6XSZ6</accession>
<evidence type="ECO:0000259" key="2">
    <source>
        <dbReference type="Pfam" id="PF20231"/>
    </source>
</evidence>
<dbReference type="Proteomes" id="UP000620124">
    <property type="component" value="Unassembled WGS sequence"/>
</dbReference>
<feature type="compositionally biased region" description="Acidic residues" evidence="1">
    <location>
        <begin position="576"/>
        <end position="593"/>
    </location>
</feature>
<feature type="compositionally biased region" description="Polar residues" evidence="1">
    <location>
        <begin position="556"/>
        <end position="575"/>
    </location>
</feature>